<feature type="transmembrane region" description="Helical" evidence="2">
    <location>
        <begin position="79"/>
        <end position="104"/>
    </location>
</feature>
<name>A0ABQ6MMW0_9STRA</name>
<feature type="compositionally biased region" description="Basic and acidic residues" evidence="1">
    <location>
        <begin position="55"/>
        <end position="69"/>
    </location>
</feature>
<comment type="caution">
    <text evidence="3">The sequence shown here is derived from an EMBL/GenBank/DDBJ whole genome shotgun (WGS) entry which is preliminary data.</text>
</comment>
<gene>
    <name evidence="3" type="ORF">TeGR_g2679</name>
</gene>
<keyword evidence="2" id="KW-1133">Transmembrane helix</keyword>
<evidence type="ECO:0000313" key="4">
    <source>
        <dbReference type="Proteomes" id="UP001165060"/>
    </source>
</evidence>
<reference evidence="3 4" key="1">
    <citation type="journal article" date="2023" name="Commun. Biol.">
        <title>Genome analysis of Parmales, the sister group of diatoms, reveals the evolutionary specialization of diatoms from phago-mixotrophs to photoautotrophs.</title>
        <authorList>
            <person name="Ban H."/>
            <person name="Sato S."/>
            <person name="Yoshikawa S."/>
            <person name="Yamada K."/>
            <person name="Nakamura Y."/>
            <person name="Ichinomiya M."/>
            <person name="Sato N."/>
            <person name="Blanc-Mathieu R."/>
            <person name="Endo H."/>
            <person name="Kuwata A."/>
            <person name="Ogata H."/>
        </authorList>
    </citation>
    <scope>NUCLEOTIDE SEQUENCE [LARGE SCALE GENOMIC DNA]</scope>
</reference>
<keyword evidence="2" id="KW-0472">Membrane</keyword>
<keyword evidence="2" id="KW-0812">Transmembrane</keyword>
<organism evidence="3 4">
    <name type="scientific">Tetraparma gracilis</name>
    <dbReference type="NCBI Taxonomy" id="2962635"/>
    <lineage>
        <taxon>Eukaryota</taxon>
        <taxon>Sar</taxon>
        <taxon>Stramenopiles</taxon>
        <taxon>Ochrophyta</taxon>
        <taxon>Bolidophyceae</taxon>
        <taxon>Parmales</taxon>
        <taxon>Triparmaceae</taxon>
        <taxon>Tetraparma</taxon>
    </lineage>
</organism>
<dbReference type="EMBL" id="BRYB01000395">
    <property type="protein sequence ID" value="GMI29350.1"/>
    <property type="molecule type" value="Genomic_DNA"/>
</dbReference>
<evidence type="ECO:0000256" key="1">
    <source>
        <dbReference type="SAM" id="MobiDB-lite"/>
    </source>
</evidence>
<feature type="region of interest" description="Disordered" evidence="1">
    <location>
        <begin position="1"/>
        <end position="69"/>
    </location>
</feature>
<dbReference type="Proteomes" id="UP001165060">
    <property type="component" value="Unassembled WGS sequence"/>
</dbReference>
<evidence type="ECO:0000256" key="2">
    <source>
        <dbReference type="SAM" id="Phobius"/>
    </source>
</evidence>
<feature type="transmembrane region" description="Helical" evidence="2">
    <location>
        <begin position="157"/>
        <end position="185"/>
    </location>
</feature>
<proteinExistence type="predicted"/>
<keyword evidence="4" id="KW-1185">Reference proteome</keyword>
<evidence type="ECO:0000313" key="3">
    <source>
        <dbReference type="EMBL" id="GMI29350.1"/>
    </source>
</evidence>
<protein>
    <submittedName>
        <fullName evidence="3">Uncharacterized protein</fullName>
    </submittedName>
</protein>
<accession>A0ABQ6MMW0</accession>
<feature type="transmembrane region" description="Helical" evidence="2">
    <location>
        <begin position="124"/>
        <end position="145"/>
    </location>
</feature>
<sequence length="270" mass="29094">MTTVTDTSVPPAALSDVSLAPNPVDVPLPALGADEETAAPEKASHLRKPSGSSVEVERRRKDAKSEEDKHDQNFREFPAVVFWCMVSWRMMTFLWVNLGIWGPYCGNTSVWDLPATSDVNATRAFGLMAWFAAIPQFVLCIMLIADEEKRKSRMLEWVNLALDAVICLFTLIAFACLNGCGGYGLEFERTAFSFSLIMCAFGIFFVVPGLFRFQFIKFARDFQCGQQDGCGSCCKGGSAGAVPGQPATTAGAAAAAATSVGAAASEEENI</sequence>
<feature type="transmembrane region" description="Helical" evidence="2">
    <location>
        <begin position="191"/>
        <end position="211"/>
    </location>
</feature>